<organism evidence="2 3">
    <name type="scientific">Vitrella brassicaformis (strain CCMP3155)</name>
    <dbReference type="NCBI Taxonomy" id="1169540"/>
    <lineage>
        <taxon>Eukaryota</taxon>
        <taxon>Sar</taxon>
        <taxon>Alveolata</taxon>
        <taxon>Colpodellida</taxon>
        <taxon>Vitrellaceae</taxon>
        <taxon>Vitrella</taxon>
    </lineage>
</organism>
<dbReference type="EMBL" id="CDMY01000535">
    <property type="protein sequence ID" value="CEM21118.1"/>
    <property type="molecule type" value="Genomic_DNA"/>
</dbReference>
<accession>A0A0G4G0A2</accession>
<dbReference type="InParanoid" id="A0A0G4G0A2"/>
<keyword evidence="3" id="KW-1185">Reference proteome</keyword>
<name>A0A0G4G0A2_VITBC</name>
<evidence type="ECO:0000313" key="2">
    <source>
        <dbReference type="EMBL" id="CEM21118.1"/>
    </source>
</evidence>
<gene>
    <name evidence="2" type="ORF">Vbra_2589</name>
</gene>
<dbReference type="Proteomes" id="UP000041254">
    <property type="component" value="Unassembled WGS sequence"/>
</dbReference>
<proteinExistence type="predicted"/>
<sequence length="290" mass="31543">MNSVAVSAAGPAPRDKRRRRPPPPPAPYLSVLDWWPLCLIWLKTHRASLRRPPLLPPPPNSPFPQAVSRSISRSDSSGSHDNHTAAAAEEPPNFTGASLLRPSDVPAAGSRHCKGEFGVTERAEGLSQEADEGGWGRFFATVLTDNPFRLQRLDDVKQQLREIGDCTSWMVLAALPEWRQQTVNDPGLFLLHHAGGEDEEEGMIPEGCLMELILAYHGRAGRGDEDGSTASFAVPIPLCCSLPADTVGDRAAVDEAIREIESKKMSLEDIDVLLQKLRHASCVSSLAPPK</sequence>
<protein>
    <submittedName>
        <fullName evidence="2">Uncharacterized protein</fullName>
    </submittedName>
</protein>
<reference evidence="2 3" key="1">
    <citation type="submission" date="2014-11" db="EMBL/GenBank/DDBJ databases">
        <authorList>
            <person name="Zhu J."/>
            <person name="Qi W."/>
            <person name="Song R."/>
        </authorList>
    </citation>
    <scope>NUCLEOTIDE SEQUENCE [LARGE SCALE GENOMIC DNA]</scope>
</reference>
<dbReference type="VEuPathDB" id="CryptoDB:Vbra_2589"/>
<feature type="compositionally biased region" description="Low complexity" evidence="1">
    <location>
        <begin position="68"/>
        <end position="77"/>
    </location>
</feature>
<evidence type="ECO:0000256" key="1">
    <source>
        <dbReference type="SAM" id="MobiDB-lite"/>
    </source>
</evidence>
<feature type="compositionally biased region" description="Pro residues" evidence="1">
    <location>
        <begin position="53"/>
        <end position="62"/>
    </location>
</feature>
<feature type="region of interest" description="Disordered" evidence="1">
    <location>
        <begin position="51"/>
        <end position="112"/>
    </location>
</feature>
<evidence type="ECO:0000313" key="3">
    <source>
        <dbReference type="Proteomes" id="UP000041254"/>
    </source>
</evidence>
<dbReference type="AlphaFoldDB" id="A0A0G4G0A2"/>
<feature type="region of interest" description="Disordered" evidence="1">
    <location>
        <begin position="1"/>
        <end position="26"/>
    </location>
</feature>